<sequence>MRALDELAQNLSRCQETVVMTNPECGHNCSTTCYEEKRLENKVAQYCSDADDLDPLESVREGDANNYRNY</sequence>
<name>A0ACC0WRG4_9STRA</name>
<proteinExistence type="predicted"/>
<dbReference type="Proteomes" id="UP001163321">
    <property type="component" value="Chromosome 10"/>
</dbReference>
<evidence type="ECO:0000313" key="2">
    <source>
        <dbReference type="Proteomes" id="UP001163321"/>
    </source>
</evidence>
<comment type="caution">
    <text evidence="1">The sequence shown here is derived from an EMBL/GenBank/DDBJ whole genome shotgun (WGS) entry which is preliminary data.</text>
</comment>
<reference evidence="1 2" key="1">
    <citation type="journal article" date="2022" name="bioRxiv">
        <title>The genome of the oomycete Peronosclerospora sorghi, a cosmopolitan pathogen of maize and sorghum, is inflated with dispersed pseudogenes.</title>
        <authorList>
            <person name="Fletcher K."/>
            <person name="Martin F."/>
            <person name="Isakeit T."/>
            <person name="Cavanaugh K."/>
            <person name="Magill C."/>
            <person name="Michelmore R."/>
        </authorList>
    </citation>
    <scope>NUCLEOTIDE SEQUENCE [LARGE SCALE GENOMIC DNA]</scope>
    <source>
        <strain evidence="1">P6</strain>
    </source>
</reference>
<accession>A0ACC0WRG4</accession>
<evidence type="ECO:0000313" key="1">
    <source>
        <dbReference type="EMBL" id="KAI9920566.1"/>
    </source>
</evidence>
<protein>
    <submittedName>
        <fullName evidence="1">Uncharacterized protein</fullName>
    </submittedName>
</protein>
<keyword evidence="2" id="KW-1185">Reference proteome</keyword>
<dbReference type="EMBL" id="CM047589">
    <property type="protein sequence ID" value="KAI9920566.1"/>
    <property type="molecule type" value="Genomic_DNA"/>
</dbReference>
<gene>
    <name evidence="1" type="ORF">PsorP6_015620</name>
</gene>
<organism evidence="1 2">
    <name type="scientific">Peronosclerospora sorghi</name>
    <dbReference type="NCBI Taxonomy" id="230839"/>
    <lineage>
        <taxon>Eukaryota</taxon>
        <taxon>Sar</taxon>
        <taxon>Stramenopiles</taxon>
        <taxon>Oomycota</taxon>
        <taxon>Peronosporomycetes</taxon>
        <taxon>Peronosporales</taxon>
        <taxon>Peronosporaceae</taxon>
        <taxon>Peronosclerospora</taxon>
    </lineage>
</organism>